<gene>
    <name evidence="2" type="ORF">EZS28_028405</name>
</gene>
<reference evidence="2 3" key="1">
    <citation type="submission" date="2019-03" db="EMBL/GenBank/DDBJ databases">
        <title>Single cell metagenomics reveals metabolic interactions within the superorganism composed of flagellate Streblomastix strix and complex community of Bacteroidetes bacteria on its surface.</title>
        <authorList>
            <person name="Treitli S.C."/>
            <person name="Kolisko M."/>
            <person name="Husnik F."/>
            <person name="Keeling P."/>
            <person name="Hampl V."/>
        </authorList>
    </citation>
    <scope>NUCLEOTIDE SEQUENCE [LARGE SCALE GENOMIC DNA]</scope>
    <source>
        <strain evidence="2">ST1C</strain>
    </source>
</reference>
<dbReference type="PROSITE" id="PS50878">
    <property type="entry name" value="RT_POL"/>
    <property type="match status" value="1"/>
</dbReference>
<evidence type="ECO:0000259" key="1">
    <source>
        <dbReference type="PROSITE" id="PS50878"/>
    </source>
</evidence>
<dbReference type="InterPro" id="IPR043502">
    <property type="entry name" value="DNA/RNA_pol_sf"/>
</dbReference>
<dbReference type="PANTHER" id="PTHR33050:SF7">
    <property type="entry name" value="RIBONUCLEASE H"/>
    <property type="match status" value="1"/>
</dbReference>
<name>A0A5J4V018_9EUKA</name>
<dbReference type="AlphaFoldDB" id="A0A5J4V018"/>
<dbReference type="Pfam" id="PF00078">
    <property type="entry name" value="RVT_1"/>
    <property type="match status" value="1"/>
</dbReference>
<dbReference type="Proteomes" id="UP000324800">
    <property type="component" value="Unassembled WGS sequence"/>
</dbReference>
<dbReference type="InterPro" id="IPR052055">
    <property type="entry name" value="Hepadnavirus_pol/RT"/>
</dbReference>
<organism evidence="2 3">
    <name type="scientific">Streblomastix strix</name>
    <dbReference type="NCBI Taxonomy" id="222440"/>
    <lineage>
        <taxon>Eukaryota</taxon>
        <taxon>Metamonada</taxon>
        <taxon>Preaxostyla</taxon>
        <taxon>Oxymonadida</taxon>
        <taxon>Streblomastigidae</taxon>
        <taxon>Streblomastix</taxon>
    </lineage>
</organism>
<dbReference type="Gene3D" id="3.10.10.10">
    <property type="entry name" value="HIV Type 1 Reverse Transcriptase, subunit A, domain 1"/>
    <property type="match status" value="1"/>
</dbReference>
<protein>
    <recommendedName>
        <fullName evidence="1">Reverse transcriptase domain-containing protein</fullName>
    </recommendedName>
</protein>
<sequence>MINIENGKWRKILDTKTLNKQIADFFFKMHNSSDVKNTITLRDGGTSLDLTSAFHHLIVQTESQSYLALNFLNNNCGYGAMPFRTKYSPINFAIAMVSIMQQIQMKTEVKMLNFVDGIFLLHQFKEHLKNIIHKVIETLKYFGFTTITEKSETEPKQRVIFMGQKWNLINAIVKIKPKKKFISPKRFTRSEKLIKFRNRDNNKAHCQINREIKFFKTIILRSITLPERNGRSESKICKVKMMKCNDVNEQDCNTRFKLVDRQIQSEHSSIVETDIITIDNGNGCNTQRIGFNTKKGIINDNKGSQNLEKMISEIYKQHQGNQRYNLRPTKFQKKNLNNWQIQSLAIGNDNCTAVFDIRKWSATLALKMKITYGYQTTENLGIQILVTHLPGVKNEIADALSRLSRAEDYQLIEKVFQQTFLQMKLNPIIDLFSQHLNNIVHRFMSSISGHWEITIYTLNLIWKKEFPWIHPPIHLLPAVLMKIREERKRAMIVAPLWQGQIQYIELVNKNHQIFMLGWSNEILEPGILLIKRNMKLHPGKICCFLIDRRPGREEDMQERF</sequence>
<dbReference type="EMBL" id="SNRW01010783">
    <property type="protein sequence ID" value="KAA6376069.1"/>
    <property type="molecule type" value="Genomic_DNA"/>
</dbReference>
<proteinExistence type="predicted"/>
<evidence type="ECO:0000313" key="2">
    <source>
        <dbReference type="EMBL" id="KAA6376069.1"/>
    </source>
</evidence>
<dbReference type="PANTHER" id="PTHR33050">
    <property type="entry name" value="REVERSE TRANSCRIPTASE DOMAIN-CONTAINING PROTEIN"/>
    <property type="match status" value="1"/>
</dbReference>
<evidence type="ECO:0000313" key="3">
    <source>
        <dbReference type="Proteomes" id="UP000324800"/>
    </source>
</evidence>
<comment type="caution">
    <text evidence="2">The sequence shown here is derived from an EMBL/GenBank/DDBJ whole genome shotgun (WGS) entry which is preliminary data.</text>
</comment>
<dbReference type="SUPFAM" id="SSF56672">
    <property type="entry name" value="DNA/RNA polymerases"/>
    <property type="match status" value="1"/>
</dbReference>
<dbReference type="Gene3D" id="3.30.70.270">
    <property type="match status" value="1"/>
</dbReference>
<accession>A0A5J4V018</accession>
<dbReference type="InterPro" id="IPR000477">
    <property type="entry name" value="RT_dom"/>
</dbReference>
<dbReference type="InterPro" id="IPR043128">
    <property type="entry name" value="Rev_trsase/Diguanyl_cyclase"/>
</dbReference>
<feature type="domain" description="Reverse transcriptase" evidence="1">
    <location>
        <begin position="1"/>
        <end position="166"/>
    </location>
</feature>